<dbReference type="Proteomes" id="UP000239469">
    <property type="component" value="Unassembled WGS sequence"/>
</dbReference>
<protein>
    <submittedName>
        <fullName evidence="1">Uncharacterized protein</fullName>
    </submittedName>
</protein>
<name>A0A2S9X5U5_9NEIS</name>
<comment type="caution">
    <text evidence="1">The sequence shown here is derived from an EMBL/GenBank/DDBJ whole genome shotgun (WGS) entry which is preliminary data.</text>
</comment>
<gene>
    <name evidence="1" type="ORF">BUE93_08565</name>
</gene>
<reference evidence="1 2" key="1">
    <citation type="submission" date="2017-01" db="EMBL/GenBank/DDBJ databases">
        <title>New insights into the genetic diversity of Chromobacterium isolated from tropical freshwater lake.</title>
        <authorList>
            <person name="Santos A.B."/>
            <person name="Nascimento A.M."/>
            <person name="Da Silva P.C."/>
        </authorList>
    </citation>
    <scope>NUCLEOTIDE SEQUENCE [LARGE SCALE GENOMIC DNA]</scope>
    <source>
        <strain evidence="1 2">56AF</strain>
    </source>
</reference>
<dbReference type="AlphaFoldDB" id="A0A2S9X5U5"/>
<evidence type="ECO:0000313" key="1">
    <source>
        <dbReference type="EMBL" id="PRP71099.1"/>
    </source>
</evidence>
<organism evidence="1 2">
    <name type="scientific">Chromobacterium amazonense</name>
    <dbReference type="NCBI Taxonomy" id="1382803"/>
    <lineage>
        <taxon>Bacteria</taxon>
        <taxon>Pseudomonadati</taxon>
        <taxon>Pseudomonadota</taxon>
        <taxon>Betaproteobacteria</taxon>
        <taxon>Neisseriales</taxon>
        <taxon>Chromobacteriaceae</taxon>
        <taxon>Chromobacterium</taxon>
    </lineage>
</organism>
<proteinExistence type="predicted"/>
<accession>A0A2S9X5U5</accession>
<sequence>MKAAGTPLVPEKDPIFEYAEEAGIPREFLRLAWIEFRADHTGKRAANQQIDWRAHFRDAVRRNWYKLWFLKDDGTCELTTAGLQARNAAQAADRKGAH</sequence>
<evidence type="ECO:0000313" key="2">
    <source>
        <dbReference type="Proteomes" id="UP000239469"/>
    </source>
</evidence>
<dbReference type="EMBL" id="MTBD01000020">
    <property type="protein sequence ID" value="PRP71099.1"/>
    <property type="molecule type" value="Genomic_DNA"/>
</dbReference>